<evidence type="ECO:0000259" key="17">
    <source>
        <dbReference type="Pfam" id="PF00520"/>
    </source>
</evidence>
<keyword evidence="13" id="KW-0407">Ion channel</keyword>
<dbReference type="Gene3D" id="1.25.40.20">
    <property type="entry name" value="Ankyrin repeat-containing domain"/>
    <property type="match status" value="1"/>
</dbReference>
<keyword evidence="12 16" id="KW-0472">Membrane</keyword>
<evidence type="ECO:0000256" key="3">
    <source>
        <dbReference type="ARBA" id="ARBA00022475"/>
    </source>
</evidence>
<accession>F6ZFY7</accession>
<keyword evidence="8" id="KW-0106">Calcium</keyword>
<dbReference type="GO" id="GO:0005929">
    <property type="term" value="C:cilium"/>
    <property type="evidence" value="ECO:0000318"/>
    <property type="project" value="GO_Central"/>
</dbReference>
<dbReference type="HOGENOM" id="CLU_012795_1_0_1"/>
<evidence type="ECO:0000256" key="8">
    <source>
        <dbReference type="ARBA" id="ARBA00022837"/>
    </source>
</evidence>
<evidence type="ECO:0000256" key="6">
    <source>
        <dbReference type="ARBA" id="ARBA00022692"/>
    </source>
</evidence>
<evidence type="ECO:0000313" key="19">
    <source>
        <dbReference type="Proteomes" id="UP000002279"/>
    </source>
</evidence>
<comment type="catalytic activity">
    <reaction evidence="14">
        <text>Ca(2+)(in) = Ca(2+)(out)</text>
        <dbReference type="Rhea" id="RHEA:29671"/>
        <dbReference type="ChEBI" id="CHEBI:29108"/>
    </reaction>
</comment>
<dbReference type="GO" id="GO:0007015">
    <property type="term" value="P:actin filament organization"/>
    <property type="evidence" value="ECO:0000318"/>
    <property type="project" value="GO_Central"/>
</dbReference>
<dbReference type="PANTHER" id="PTHR10582">
    <property type="entry name" value="TRANSIENT RECEPTOR POTENTIAL ION CHANNEL PROTEIN"/>
    <property type="match status" value="1"/>
</dbReference>
<dbReference type="Pfam" id="PF00023">
    <property type="entry name" value="Ank"/>
    <property type="match status" value="1"/>
</dbReference>
<protein>
    <recommendedName>
        <fullName evidence="17">Ion transport domain-containing protein</fullName>
    </recommendedName>
</protein>
<keyword evidence="7" id="KW-0677">Repeat</keyword>
<organism evidence="18 19">
    <name type="scientific">Ornithorhynchus anatinus</name>
    <name type="common">Duckbill platypus</name>
    <dbReference type="NCBI Taxonomy" id="9258"/>
    <lineage>
        <taxon>Eukaryota</taxon>
        <taxon>Metazoa</taxon>
        <taxon>Chordata</taxon>
        <taxon>Craniata</taxon>
        <taxon>Vertebrata</taxon>
        <taxon>Euteleostomi</taxon>
        <taxon>Mammalia</taxon>
        <taxon>Monotremata</taxon>
        <taxon>Ornithorhynchidae</taxon>
        <taxon>Ornithorhynchus</taxon>
    </lineage>
</organism>
<dbReference type="GO" id="GO:0005886">
    <property type="term" value="C:plasma membrane"/>
    <property type="evidence" value="ECO:0000318"/>
    <property type="project" value="GO_Central"/>
</dbReference>
<dbReference type="AlphaFoldDB" id="F6ZFY7"/>
<evidence type="ECO:0000256" key="13">
    <source>
        <dbReference type="ARBA" id="ARBA00023303"/>
    </source>
</evidence>
<dbReference type="GO" id="GO:0005262">
    <property type="term" value="F:calcium channel activity"/>
    <property type="evidence" value="ECO:0000318"/>
    <property type="project" value="GO_Central"/>
</dbReference>
<keyword evidence="11" id="KW-0406">Ion transport</keyword>
<evidence type="ECO:0000256" key="4">
    <source>
        <dbReference type="ARBA" id="ARBA00022568"/>
    </source>
</evidence>
<evidence type="ECO:0000256" key="7">
    <source>
        <dbReference type="ARBA" id="ARBA00022737"/>
    </source>
</evidence>
<feature type="transmembrane region" description="Helical" evidence="16">
    <location>
        <begin position="425"/>
        <end position="444"/>
    </location>
</feature>
<keyword evidence="9 16" id="KW-1133">Transmembrane helix</keyword>
<proteinExistence type="predicted"/>
<dbReference type="InterPro" id="IPR005821">
    <property type="entry name" value="Ion_trans_dom"/>
</dbReference>
<evidence type="ECO:0000256" key="11">
    <source>
        <dbReference type="ARBA" id="ARBA00023065"/>
    </source>
</evidence>
<reference evidence="18 19" key="1">
    <citation type="journal article" date="2008" name="Nature">
        <title>Genome analysis of the platypus reveals unique signatures of evolution.</title>
        <authorList>
            <person name="Warren W.C."/>
            <person name="Hillier L.W."/>
            <person name="Marshall Graves J.A."/>
            <person name="Birney E."/>
            <person name="Ponting C.P."/>
            <person name="Grutzner F."/>
            <person name="Belov K."/>
            <person name="Miller W."/>
            <person name="Clarke L."/>
            <person name="Chinwalla A.T."/>
            <person name="Yang S.P."/>
            <person name="Heger A."/>
            <person name="Locke D.P."/>
            <person name="Miethke P."/>
            <person name="Waters P.D."/>
            <person name="Veyrunes F."/>
            <person name="Fulton L."/>
            <person name="Fulton B."/>
            <person name="Graves T."/>
            <person name="Wallis J."/>
            <person name="Puente X.S."/>
            <person name="Lopez-Otin C."/>
            <person name="Ordonez G.R."/>
            <person name="Eichler E.E."/>
            <person name="Chen L."/>
            <person name="Cheng Z."/>
            <person name="Deakin J.E."/>
            <person name="Alsop A."/>
            <person name="Thompson K."/>
            <person name="Kirby P."/>
            <person name="Papenfuss A.T."/>
            <person name="Wakefield M.J."/>
            <person name="Olender T."/>
            <person name="Lancet D."/>
            <person name="Huttley G.A."/>
            <person name="Smit A.F."/>
            <person name="Pask A."/>
            <person name="Temple-Smith P."/>
            <person name="Batzer M.A."/>
            <person name="Walker J.A."/>
            <person name="Konkel M.K."/>
            <person name="Harris R.S."/>
            <person name="Whittington C.M."/>
            <person name="Wong E.S."/>
            <person name="Gemmell N.J."/>
            <person name="Buschiazzo E."/>
            <person name="Vargas Jentzsch I.M."/>
            <person name="Merkel A."/>
            <person name="Schmitz J."/>
            <person name="Zemann A."/>
            <person name="Churakov G."/>
            <person name="Kriegs J.O."/>
            <person name="Brosius J."/>
            <person name="Murchison E.P."/>
            <person name="Sachidanandam R."/>
            <person name="Smith C."/>
            <person name="Hannon G.J."/>
            <person name="Tsend-Ayush E."/>
            <person name="McMillan D."/>
            <person name="Attenborough R."/>
            <person name="Rens W."/>
            <person name="Ferguson-Smith M."/>
            <person name="Lefevre C.M."/>
            <person name="Sharp J.A."/>
            <person name="Nicholas K.R."/>
            <person name="Ray D.A."/>
            <person name="Kube M."/>
            <person name="Reinhardt R."/>
            <person name="Pringle T.H."/>
            <person name="Taylor J."/>
            <person name="Jones R.C."/>
            <person name="Nixon B."/>
            <person name="Dacheux J.L."/>
            <person name="Niwa H."/>
            <person name="Sekita Y."/>
            <person name="Huang X."/>
            <person name="Stark A."/>
            <person name="Kheradpour P."/>
            <person name="Kellis M."/>
            <person name="Flicek P."/>
            <person name="Chen Y."/>
            <person name="Webber C."/>
            <person name="Hardison R."/>
            <person name="Nelson J."/>
            <person name="Hallsworth-Pepin K."/>
            <person name="Delehaunty K."/>
            <person name="Markovic C."/>
            <person name="Minx P."/>
            <person name="Feng Y."/>
            <person name="Kremitzki C."/>
            <person name="Mitreva M."/>
            <person name="Glasscock J."/>
            <person name="Wylie T."/>
            <person name="Wohldmann P."/>
            <person name="Thiru P."/>
            <person name="Nhan M.N."/>
            <person name="Pohl C.S."/>
            <person name="Smith S.M."/>
            <person name="Hou S."/>
            <person name="Nefedov M."/>
            <person name="de Jong P.J."/>
            <person name="Renfree M.B."/>
            <person name="Mardis E.R."/>
            <person name="Wilson R.K."/>
        </authorList>
    </citation>
    <scope>NUCLEOTIDE SEQUENCE [LARGE SCALE GENOMIC DNA]</scope>
    <source>
        <strain evidence="18 19">Glennie</strain>
    </source>
</reference>
<dbReference type="eggNOG" id="KOG3676">
    <property type="taxonomic scope" value="Eukaryota"/>
</dbReference>
<keyword evidence="4" id="KW-0109">Calcium transport</keyword>
<dbReference type="PROSITE" id="PS50088">
    <property type="entry name" value="ANK_REPEAT"/>
    <property type="match status" value="2"/>
</dbReference>
<sequence>LSLLLCYLLNGPQSSYRLTDFFLTEGDAKKTCLMKALLQACDKTEDIVMLLIHHAKECGDLKNLLNATYEDCCYQGQTALHIAIEKGLKDIVKILVENGADVQIPATGSFFQLNRNREDCFYFGQYPLSLAACLNQTEIVEFLLDREHKPSNPDARDYLGNTVLHALVMVADDTEKTHFVTDMYDLILKKSEEKIIEKKEFSKVNLEKLRNNEGLTPLQLAAKEGKLQLFRHILSREFPINDRMHHLSRRFVEWTYGPICTSLYDLDEVDTTDQQSALKIVVYSNKQDKYCNLLDVEPLKELIEVKWKMFAALMFGVSTAWYLHYIILFSLWSFLGFLFIHIPPGPLTNVSPLCPKIFPKVRKQLLAHLWEDLHFHCGLRHPGEDGKYKKDFLERINSYFHILFVFQSCLVVGSLLQYWDGNENFVVMQAMGLMIGWFNLLYFSRGFKFTGIYTVFIQRIILRDVSRFLCVYLMFLLGFAAGKYNSSTLSSLSDKCSAEKSCFYHGLGRAAAELFKLTLGLGDLADPESSSYPDLFRLLLIAYVTLSCILLLNLLIALMTQTINSVSEENEKIWKMQRATTILDLERCLPRSWLRSFQRTRIQSNMFVGWSRSNKEDRRTCLR</sequence>
<feature type="transmembrane region" description="Helical" evidence="16">
    <location>
        <begin position="465"/>
        <end position="484"/>
    </location>
</feature>
<evidence type="ECO:0000256" key="15">
    <source>
        <dbReference type="PROSITE-ProRule" id="PRU00023"/>
    </source>
</evidence>
<evidence type="ECO:0000256" key="1">
    <source>
        <dbReference type="ARBA" id="ARBA00004651"/>
    </source>
</evidence>
<dbReference type="InParanoid" id="F6ZFY7"/>
<dbReference type="Bgee" id="ENSOANG00000012700">
    <property type="expression patterns" value="Expressed in ovary"/>
</dbReference>
<dbReference type="OMA" id="EDCFYFG"/>
<evidence type="ECO:0000313" key="18">
    <source>
        <dbReference type="Ensembl" id="ENSOANP00000020093.3"/>
    </source>
</evidence>
<dbReference type="GO" id="GO:0007231">
    <property type="term" value="P:osmosensory signaling pathway"/>
    <property type="evidence" value="ECO:0000318"/>
    <property type="project" value="GO_Central"/>
</dbReference>
<evidence type="ECO:0000256" key="12">
    <source>
        <dbReference type="ARBA" id="ARBA00023136"/>
    </source>
</evidence>
<feature type="repeat" description="ANK" evidence="15">
    <location>
        <begin position="75"/>
        <end position="107"/>
    </location>
</feature>
<feature type="repeat" description="ANK" evidence="15">
    <location>
        <begin position="213"/>
        <end position="245"/>
    </location>
</feature>
<feature type="transmembrane region" description="Helical" evidence="16">
    <location>
        <begin position="535"/>
        <end position="558"/>
    </location>
</feature>
<dbReference type="PANTHER" id="PTHR10582:SF6">
    <property type="entry name" value="TRANSIENT RECEPTOR POTENTIAL CATION CHANNEL SUBFAMILY V MEMBER 3"/>
    <property type="match status" value="1"/>
</dbReference>
<keyword evidence="10 15" id="KW-0040">ANK repeat</keyword>
<comment type="subcellular location">
    <subcellularLocation>
        <location evidence="1">Cell membrane</location>
        <topology evidence="1">Multi-pass membrane protein</topology>
    </subcellularLocation>
</comment>
<dbReference type="Pfam" id="PF00520">
    <property type="entry name" value="Ion_trans"/>
    <property type="match status" value="1"/>
</dbReference>
<feature type="transmembrane region" description="Helical" evidence="16">
    <location>
        <begin position="321"/>
        <end position="340"/>
    </location>
</feature>
<dbReference type="SUPFAM" id="SSF48403">
    <property type="entry name" value="Ankyrin repeat"/>
    <property type="match status" value="1"/>
</dbReference>
<reference evidence="18" key="3">
    <citation type="submission" date="2025-09" db="UniProtKB">
        <authorList>
            <consortium name="Ensembl"/>
        </authorList>
    </citation>
    <scope>IDENTIFICATION</scope>
    <source>
        <strain evidence="18">Glennie</strain>
    </source>
</reference>
<dbReference type="FunFam" id="1.25.40.20:FF:000759">
    <property type="entry name" value="Uncharacterized protein"/>
    <property type="match status" value="1"/>
</dbReference>
<keyword evidence="19" id="KW-1185">Reference proteome</keyword>
<dbReference type="InterPro" id="IPR002110">
    <property type="entry name" value="Ankyrin_rpt"/>
</dbReference>
<reference evidence="18" key="2">
    <citation type="submission" date="2025-08" db="UniProtKB">
        <authorList>
            <consortium name="Ensembl"/>
        </authorList>
    </citation>
    <scope>IDENTIFICATION</scope>
    <source>
        <strain evidence="18">Glennie</strain>
    </source>
</reference>
<keyword evidence="5" id="KW-0107">Calcium channel</keyword>
<evidence type="ECO:0000256" key="16">
    <source>
        <dbReference type="SAM" id="Phobius"/>
    </source>
</evidence>
<dbReference type="PROSITE" id="PS50297">
    <property type="entry name" value="ANK_REP_REGION"/>
    <property type="match status" value="1"/>
</dbReference>
<dbReference type="InterPro" id="IPR008347">
    <property type="entry name" value="TrpV1-4"/>
</dbReference>
<keyword evidence="3" id="KW-1003">Cell membrane</keyword>
<feature type="transmembrane region" description="Helical" evidence="16">
    <location>
        <begin position="399"/>
        <end position="419"/>
    </location>
</feature>
<dbReference type="Pfam" id="PF12796">
    <property type="entry name" value="Ank_2"/>
    <property type="match status" value="1"/>
</dbReference>
<dbReference type="InterPro" id="IPR024862">
    <property type="entry name" value="TRPV"/>
</dbReference>
<dbReference type="Ensembl" id="ENSOANT00000020096.3">
    <property type="protein sequence ID" value="ENSOANP00000020093.3"/>
    <property type="gene ID" value="ENSOANG00000012700.4"/>
</dbReference>
<evidence type="ECO:0000256" key="2">
    <source>
        <dbReference type="ARBA" id="ARBA00022448"/>
    </source>
</evidence>
<evidence type="ECO:0000256" key="14">
    <source>
        <dbReference type="ARBA" id="ARBA00036634"/>
    </source>
</evidence>
<name>F6ZFY7_ORNAN</name>
<keyword evidence="6 16" id="KW-0812">Transmembrane</keyword>
<feature type="domain" description="Ion transport" evidence="17">
    <location>
        <begin position="397"/>
        <end position="569"/>
    </location>
</feature>
<dbReference type="InterPro" id="IPR036770">
    <property type="entry name" value="Ankyrin_rpt-contain_sf"/>
</dbReference>
<dbReference type="Proteomes" id="UP000002279">
    <property type="component" value="Chromosome 17"/>
</dbReference>
<keyword evidence="2" id="KW-0813">Transport</keyword>
<dbReference type="SMART" id="SM00248">
    <property type="entry name" value="ANK"/>
    <property type="match status" value="4"/>
</dbReference>
<evidence type="ECO:0000256" key="5">
    <source>
        <dbReference type="ARBA" id="ARBA00022673"/>
    </source>
</evidence>
<dbReference type="GeneTree" id="ENSGT00940000158281"/>
<dbReference type="GO" id="GO:0098703">
    <property type="term" value="P:calcium ion import across plasma membrane"/>
    <property type="evidence" value="ECO:0000318"/>
    <property type="project" value="GO_Central"/>
</dbReference>
<evidence type="ECO:0000256" key="9">
    <source>
        <dbReference type="ARBA" id="ARBA00022989"/>
    </source>
</evidence>
<dbReference type="PRINTS" id="PR01768">
    <property type="entry name" value="TRPVRECEPTOR"/>
</dbReference>
<evidence type="ECO:0000256" key="10">
    <source>
        <dbReference type="ARBA" id="ARBA00023043"/>
    </source>
</evidence>